<organism evidence="1 2">
    <name type="scientific">Helicobacter heilmannii</name>
    <dbReference type="NCBI Taxonomy" id="35817"/>
    <lineage>
        <taxon>Bacteria</taxon>
        <taxon>Pseudomonadati</taxon>
        <taxon>Campylobacterota</taxon>
        <taxon>Epsilonproteobacteria</taxon>
        <taxon>Campylobacterales</taxon>
        <taxon>Helicobacteraceae</taxon>
        <taxon>Helicobacter</taxon>
    </lineage>
</organism>
<dbReference type="AlphaFoldDB" id="A0A0K2Y5G2"/>
<keyword evidence="2" id="KW-1185">Reference proteome</keyword>
<protein>
    <submittedName>
        <fullName evidence="1">Uncharacterized protein</fullName>
    </submittedName>
</protein>
<dbReference type="RefSeq" id="WP_015106494.1">
    <property type="nucleotide sequence ID" value="NZ_BSWR01000034.1"/>
</dbReference>
<gene>
    <name evidence="1" type="ORF">HHE01_12420</name>
</gene>
<dbReference type="Proteomes" id="UP000046090">
    <property type="component" value="Unassembled WGS sequence"/>
</dbReference>
<evidence type="ECO:0000313" key="1">
    <source>
        <dbReference type="EMBL" id="CRI34396.1"/>
    </source>
</evidence>
<reference evidence="2" key="1">
    <citation type="submission" date="2014-12" db="EMBL/GenBank/DDBJ databases">
        <authorList>
            <person name="Smet A."/>
        </authorList>
    </citation>
    <scope>NUCLEOTIDE SEQUENCE [LARGE SCALE GENOMIC DNA]</scope>
</reference>
<dbReference type="EMBL" id="CDMK01000001">
    <property type="protein sequence ID" value="CRI34396.1"/>
    <property type="molecule type" value="Genomic_DNA"/>
</dbReference>
<evidence type="ECO:0000313" key="2">
    <source>
        <dbReference type="Proteomes" id="UP000046090"/>
    </source>
</evidence>
<proteinExistence type="predicted"/>
<accession>A0A0K2Y5G2</accession>
<name>A0A0K2Y5G2_HELHE</name>
<sequence length="52" mass="5708">MNRKNIYSAIAHTSSSFTTYRSIAGFNVAAQHSFFYADTEFVNVAGVVGVFL</sequence>